<evidence type="ECO:0000313" key="1">
    <source>
        <dbReference type="EMBL" id="OOP74150.1"/>
    </source>
</evidence>
<dbReference type="Pfam" id="PF14265">
    <property type="entry name" value="DUF4355"/>
    <property type="match status" value="1"/>
</dbReference>
<reference evidence="1 2" key="1">
    <citation type="submission" date="2017-02" db="EMBL/GenBank/DDBJ databases">
        <title>Genome sequence of Clostridium beijerinckii Br21.</title>
        <authorList>
            <person name="Fonseca B.C."/>
            <person name="Guazzaroni M.E."/>
            <person name="Riano-Pachon D.M."/>
            <person name="Reginatto V."/>
        </authorList>
    </citation>
    <scope>NUCLEOTIDE SEQUENCE [LARGE SCALE GENOMIC DNA]</scope>
    <source>
        <strain evidence="1 2">Br21</strain>
    </source>
</reference>
<sequence>MELTKTQLLKLVEGLKDEDSVLETLKGVEGISSPFDVAKLTVDDYKSILEKNEGIKGYYTSSFDTAVSHAVENHDKKFMAEKFPTLLEEAIKAKSLEGLTPEQKEIAELKAWKEQAEKEKAEAGIKAKYSKVLSDKGIKNTEIIDLIKLSDNDETNTAVIDKVVNLINSSIQEGVKNKFGDNAYTPPSQEVNKDPLISQLNEIMGVK</sequence>
<dbReference type="RefSeq" id="WP_171983613.1">
    <property type="nucleotide sequence ID" value="NZ_MWMH01000002.1"/>
</dbReference>
<dbReference type="EMBL" id="MWMH01000002">
    <property type="protein sequence ID" value="OOP74150.1"/>
    <property type="molecule type" value="Genomic_DNA"/>
</dbReference>
<accession>A0A1S9N9R8</accession>
<protein>
    <recommendedName>
        <fullName evidence="3">DUF4355 domain-containing protein</fullName>
    </recommendedName>
</protein>
<dbReference type="AlphaFoldDB" id="A0A1S9N9R8"/>
<dbReference type="Proteomes" id="UP000190959">
    <property type="component" value="Unassembled WGS sequence"/>
</dbReference>
<evidence type="ECO:0000313" key="2">
    <source>
        <dbReference type="Proteomes" id="UP000190959"/>
    </source>
</evidence>
<proteinExistence type="predicted"/>
<organism evidence="1 2">
    <name type="scientific">Clostridium beijerinckii</name>
    <name type="common">Clostridium MP</name>
    <dbReference type="NCBI Taxonomy" id="1520"/>
    <lineage>
        <taxon>Bacteria</taxon>
        <taxon>Bacillati</taxon>
        <taxon>Bacillota</taxon>
        <taxon>Clostridia</taxon>
        <taxon>Eubacteriales</taxon>
        <taxon>Clostridiaceae</taxon>
        <taxon>Clostridium</taxon>
    </lineage>
</organism>
<dbReference type="InterPro" id="IPR025580">
    <property type="entry name" value="Gp46"/>
</dbReference>
<name>A0A1S9N9R8_CLOBE</name>
<comment type="caution">
    <text evidence="1">The sequence shown here is derived from an EMBL/GenBank/DDBJ whole genome shotgun (WGS) entry which is preliminary data.</text>
</comment>
<gene>
    <name evidence="1" type="ORF">CBEIBR21_06530</name>
</gene>
<evidence type="ECO:0008006" key="3">
    <source>
        <dbReference type="Google" id="ProtNLM"/>
    </source>
</evidence>